<dbReference type="Pfam" id="PF00295">
    <property type="entry name" value="Glyco_hydro_28"/>
    <property type="match status" value="1"/>
</dbReference>
<comment type="similarity">
    <text evidence="2">Belongs to the 5'(3')-deoxyribonucleotidase family.</text>
</comment>
<accession>A0ABQ7MRP6</accession>
<evidence type="ECO:0000256" key="1">
    <source>
        <dbReference type="ARBA" id="ARBA00008834"/>
    </source>
</evidence>
<dbReference type="Pfam" id="PF13023">
    <property type="entry name" value="HD_3"/>
    <property type="match status" value="1"/>
</dbReference>
<keyword evidence="3" id="KW-0479">Metal-binding</keyword>
<dbReference type="InterPro" id="IPR011050">
    <property type="entry name" value="Pectin_lyase_fold/virulence"/>
</dbReference>
<evidence type="ECO:0000259" key="8">
    <source>
        <dbReference type="PROSITE" id="PS51831"/>
    </source>
</evidence>
<protein>
    <recommendedName>
        <fullName evidence="8">HD domain-containing protein</fullName>
    </recommendedName>
</protein>
<dbReference type="Proteomes" id="UP000823674">
    <property type="component" value="Chromosome A04"/>
</dbReference>
<keyword evidence="10" id="KW-1185">Reference proteome</keyword>
<dbReference type="EMBL" id="JADBGQ010000004">
    <property type="protein sequence ID" value="KAG5401393.1"/>
    <property type="molecule type" value="Genomic_DNA"/>
</dbReference>
<dbReference type="SUPFAM" id="SSF56784">
    <property type="entry name" value="HAD-like"/>
    <property type="match status" value="1"/>
</dbReference>
<dbReference type="Gene3D" id="3.40.50.1000">
    <property type="entry name" value="HAD superfamily/HAD-like"/>
    <property type="match status" value="1"/>
</dbReference>
<keyword evidence="6 7" id="KW-0326">Glycosidase</keyword>
<evidence type="ECO:0000313" key="10">
    <source>
        <dbReference type="Proteomes" id="UP000823674"/>
    </source>
</evidence>
<sequence>MRNVMIHHRVFFCCTKPLSILPSLSPPHLHLSYSAAAAAASSPNRAIHCMANDSPLSQPLTGGDGSVSVPPPSPASSAIDFLSLCSRLKTTPRAGWGKRDVKNPESIADHMYRMGLMALISSDIPGVNTDTCIKMAIVHDIAEAIVGDITPSCGIPKKEKNRRESEALEHMCKLLGGGERAEEIAELWREYEANASPEAKVVKDFDKLELILQALEYEQEQGKDLEEFFESTAGKFQTDIGKAWAEEDSLPIIKSETVSSFSKSHLPSLSIFGLATITSTEPTLANLAEKCAVAIPEFSSADDDDISKIRHEFELAKQRFINIPEALSSMPKMNPQGIYVNKNLRLDNIQVYGFDYDYTLAHYSSDLQSLIYDLAKQHMVNEFRYPESCMKFKYDPTFPIRGLYYDKQKGCLMKLDFFGSIEPDGCYFGRRKLSRKELENMYGTRHMGREQARVLVGLMDFFCFSEACLIADMVQYFVDAKLEFDASYIYNDVNRAIQHVHRSGLVHRGILADPTRYLLKNGQLLRFLRSLKDKGKKLFLMTNSPYHFVDGGMRYLMEESFGLRDSWRDLFDVVIAKANKPEFYTSEHPFRCYDEGRDTLAFTKVDSFHPDKIYYHGCLKSFLQITKWRGPEVIYFGDHLFSDLRGPSKAGWRTVAIIHELEREIHIQNENSYRFEQAKFNIIQELLGKFHATVSNNQRSGTCQSLLDELNMERQKAREIVRSYVVTDTGQESAFSYHIHQYADVYTSKPENFMFYKPEAWLHVPYDIKIMPHHVKMTRTSFVIVVVLAICSFQMMESSPDLANKVKANNIQYDAINCRKHSAVITEFGAVGDGKTSNTKAFKEAITKLAPKAADGGVQLIVPPGKWLTGSFNLTSHFTLFIQKDATILASQDESEYPVVAPLPSYGQGRDAAGPTFASLISGTNLTDVVITGNNGTINGQGKYWWVKYRSGGFKNITRPYTLELVFSKDVQISNITIVDSPAWNIHPVYCTNVIVKGVTILAPIDSPNTDGINPDSCTNTLIEDCFVVSGDDCIAVKSGWDQFGIKVGMPTQQLSIRRLTCISPDSAGIALGSEMSGGIKDVRMEDITLLQTQSAIRIKTAVGRGGYVKDIFARRFIMKTMKYVFWMSGAYNQHPASGFDPKAMPEITNINYRDMTADNVTQPARLDGFTNDPFTKICMSNINIVLAAEPKKLLWNCTAISGVSSKVTPKPCSLLPENAPVDCAFPVDKIPIESVVLNKCSA</sequence>
<evidence type="ECO:0000313" key="9">
    <source>
        <dbReference type="EMBL" id="KAG5401393.1"/>
    </source>
</evidence>
<evidence type="ECO:0000256" key="4">
    <source>
        <dbReference type="ARBA" id="ARBA00022801"/>
    </source>
</evidence>
<gene>
    <name evidence="9" type="primary">A04p023750.1_BraROA</name>
    <name evidence="9" type="ORF">IGI04_016000</name>
</gene>
<name>A0ABQ7MRP6_BRACM</name>
<evidence type="ECO:0000256" key="6">
    <source>
        <dbReference type="ARBA" id="ARBA00023295"/>
    </source>
</evidence>
<dbReference type="NCBIfam" id="TIGR02244">
    <property type="entry name" value="HAD-IG-Ncltidse"/>
    <property type="match status" value="1"/>
</dbReference>
<dbReference type="InterPro" id="IPR012334">
    <property type="entry name" value="Pectin_lyas_fold"/>
</dbReference>
<evidence type="ECO:0000256" key="5">
    <source>
        <dbReference type="ARBA" id="ARBA00022842"/>
    </source>
</evidence>
<dbReference type="SUPFAM" id="SSF109604">
    <property type="entry name" value="HD-domain/PDEase-like"/>
    <property type="match status" value="1"/>
</dbReference>
<evidence type="ECO:0000256" key="3">
    <source>
        <dbReference type="ARBA" id="ARBA00022723"/>
    </source>
</evidence>
<dbReference type="InterPro" id="IPR006674">
    <property type="entry name" value="HD_domain"/>
</dbReference>
<evidence type="ECO:0000256" key="7">
    <source>
        <dbReference type="RuleBase" id="RU361169"/>
    </source>
</evidence>
<dbReference type="InterPro" id="IPR000743">
    <property type="entry name" value="Glyco_hydro_28"/>
</dbReference>
<dbReference type="CDD" id="cd07522">
    <property type="entry name" value="HAD_cN-II"/>
    <property type="match status" value="1"/>
</dbReference>
<dbReference type="InterPro" id="IPR023214">
    <property type="entry name" value="HAD_sf"/>
</dbReference>
<dbReference type="PROSITE" id="PS51831">
    <property type="entry name" value="HD"/>
    <property type="match status" value="1"/>
</dbReference>
<dbReference type="PANTHER" id="PTHR31339:SF55">
    <property type="entry name" value="GLYCOSIDE HYDROLASE FAMILY 28 PROTEIN_POLYGALACTURONASE FAMILY PROTEIN"/>
    <property type="match status" value="1"/>
</dbReference>
<proteinExistence type="inferred from homology"/>
<dbReference type="InterPro" id="IPR008380">
    <property type="entry name" value="HAD-SF_hydro_IG_5-nucl"/>
</dbReference>
<dbReference type="Gene3D" id="2.160.20.10">
    <property type="entry name" value="Single-stranded right-handed beta-helix, Pectin lyase-like"/>
    <property type="match status" value="1"/>
</dbReference>
<dbReference type="InterPro" id="IPR003607">
    <property type="entry name" value="HD/PDEase_dom"/>
</dbReference>
<evidence type="ECO:0000256" key="2">
    <source>
        <dbReference type="ARBA" id="ARBA00009589"/>
    </source>
</evidence>
<dbReference type="Gene3D" id="1.10.3210.10">
    <property type="entry name" value="Hypothetical protein af1432"/>
    <property type="match status" value="1"/>
</dbReference>
<keyword evidence="5" id="KW-0460">Magnesium</keyword>
<dbReference type="Pfam" id="PF05761">
    <property type="entry name" value="5_nucleotid"/>
    <property type="match status" value="1"/>
</dbReference>
<feature type="domain" description="HD" evidence="8">
    <location>
        <begin position="107"/>
        <end position="211"/>
    </location>
</feature>
<dbReference type="SUPFAM" id="SSF51126">
    <property type="entry name" value="Pectin lyase-like"/>
    <property type="match status" value="1"/>
</dbReference>
<reference evidence="9 10" key="1">
    <citation type="submission" date="2021-03" db="EMBL/GenBank/DDBJ databases">
        <authorList>
            <person name="King G.J."/>
            <person name="Bancroft I."/>
            <person name="Baten A."/>
            <person name="Bloomfield J."/>
            <person name="Borpatragohain P."/>
            <person name="He Z."/>
            <person name="Irish N."/>
            <person name="Irwin J."/>
            <person name="Liu K."/>
            <person name="Mauleon R.P."/>
            <person name="Moore J."/>
            <person name="Morris R."/>
            <person name="Ostergaard L."/>
            <person name="Wang B."/>
            <person name="Wells R."/>
        </authorList>
    </citation>
    <scope>NUCLEOTIDE SEQUENCE [LARGE SCALE GENOMIC DNA]</scope>
    <source>
        <strain evidence="9">R-o-18</strain>
        <tissue evidence="9">Leaf</tissue>
    </source>
</reference>
<dbReference type="PANTHER" id="PTHR31339">
    <property type="entry name" value="PECTIN LYASE-RELATED"/>
    <property type="match status" value="1"/>
</dbReference>
<comment type="caution">
    <text evidence="9">The sequence shown here is derived from an EMBL/GenBank/DDBJ whole genome shotgun (WGS) entry which is preliminary data.</text>
</comment>
<keyword evidence="4 7" id="KW-0378">Hydrolase</keyword>
<dbReference type="InterPro" id="IPR051801">
    <property type="entry name" value="GH28_Enzymes"/>
</dbReference>
<dbReference type="InterPro" id="IPR036412">
    <property type="entry name" value="HAD-like_sf"/>
</dbReference>
<dbReference type="SMART" id="SM00471">
    <property type="entry name" value="HDc"/>
    <property type="match status" value="1"/>
</dbReference>
<organism evidence="9 10">
    <name type="scientific">Brassica rapa subsp. trilocularis</name>
    <dbReference type="NCBI Taxonomy" id="1813537"/>
    <lineage>
        <taxon>Eukaryota</taxon>
        <taxon>Viridiplantae</taxon>
        <taxon>Streptophyta</taxon>
        <taxon>Embryophyta</taxon>
        <taxon>Tracheophyta</taxon>
        <taxon>Spermatophyta</taxon>
        <taxon>Magnoliopsida</taxon>
        <taxon>eudicotyledons</taxon>
        <taxon>Gunneridae</taxon>
        <taxon>Pentapetalae</taxon>
        <taxon>rosids</taxon>
        <taxon>malvids</taxon>
        <taxon>Brassicales</taxon>
        <taxon>Brassicaceae</taxon>
        <taxon>Brassiceae</taxon>
        <taxon>Brassica</taxon>
    </lineage>
</organism>
<comment type="similarity">
    <text evidence="1 7">Belongs to the glycosyl hydrolase 28 family.</text>
</comment>